<sequence length="367" mass="40717">MHSSARRLLVRAQYLPLALAAVYALILLVFTVPAVQDEFVFLQRLRLPLAAKYDNPEHYGLAPYKTRNLRIETPDGEVLGLWHILPQSVYIAQDPFPPSMRPRDSFFDKAFGSRPTILYFHGNAATRAASHRVRTYIEMSSRLDVNVIAVDYRGFGDSTGTPSQQGLVIDARTVWDWVQARVERASIKPADQQIMLVGHSLGTGVASALAAELADGGLHPRAIALIAPFTSIPDLLSSLWLFGIIPLLTPLKAIPGAIDYFKTHVVQRFNSSEALSRTTSPMLLLHSFDDPIIPHYHSVNLFQQLNSPNGTQLESSIRDFSYPGWGRVTYAEVADREVVFWEGESGGHNSLGHSEGTMDLMAWIGKL</sequence>
<dbReference type="RefSeq" id="XP_028476048.1">
    <property type="nucleotide sequence ID" value="XM_028624074.1"/>
</dbReference>
<dbReference type="GO" id="GO:0004622">
    <property type="term" value="F:phosphatidylcholine lysophospholipase activity"/>
    <property type="evidence" value="ECO:0007669"/>
    <property type="project" value="TreeGrafter"/>
</dbReference>
<keyword evidence="1" id="KW-1133">Transmembrane helix</keyword>
<organism evidence="3 4">
    <name type="scientific">Apiotrichum porosum</name>
    <dbReference type="NCBI Taxonomy" id="105984"/>
    <lineage>
        <taxon>Eukaryota</taxon>
        <taxon>Fungi</taxon>
        <taxon>Dikarya</taxon>
        <taxon>Basidiomycota</taxon>
        <taxon>Agaricomycotina</taxon>
        <taxon>Tremellomycetes</taxon>
        <taxon>Trichosporonales</taxon>
        <taxon>Trichosporonaceae</taxon>
        <taxon>Apiotrichum</taxon>
    </lineage>
</organism>
<dbReference type="PANTHER" id="PTHR12277:SF194">
    <property type="entry name" value="FI04476P"/>
    <property type="match status" value="1"/>
</dbReference>
<feature type="transmembrane region" description="Helical" evidence="1">
    <location>
        <begin position="12"/>
        <end position="35"/>
    </location>
</feature>
<keyword evidence="4" id="KW-1185">Reference proteome</keyword>
<dbReference type="GO" id="GO:0005789">
    <property type="term" value="C:endoplasmic reticulum membrane"/>
    <property type="evidence" value="ECO:0007669"/>
    <property type="project" value="TreeGrafter"/>
</dbReference>
<feature type="domain" description="Alpha/beta hydrolase fold-3" evidence="2">
    <location>
        <begin position="117"/>
        <end position="231"/>
    </location>
</feature>
<evidence type="ECO:0000313" key="4">
    <source>
        <dbReference type="Proteomes" id="UP000279236"/>
    </source>
</evidence>
<dbReference type="GeneID" id="39593315"/>
<dbReference type="Proteomes" id="UP000279236">
    <property type="component" value="Unassembled WGS sequence"/>
</dbReference>
<dbReference type="OrthoDB" id="446723at2759"/>
<proteinExistence type="predicted"/>
<dbReference type="Gene3D" id="3.40.50.1820">
    <property type="entry name" value="alpha/beta hydrolase"/>
    <property type="match status" value="1"/>
</dbReference>
<dbReference type="PANTHER" id="PTHR12277">
    <property type="entry name" value="ALPHA/BETA HYDROLASE DOMAIN-CONTAINING PROTEIN"/>
    <property type="match status" value="1"/>
</dbReference>
<accession>A0A427XR43</accession>
<comment type="caution">
    <text evidence="3">The sequence shown here is derived from an EMBL/GenBank/DDBJ whole genome shotgun (WGS) entry which is preliminary data.</text>
</comment>
<evidence type="ECO:0000259" key="2">
    <source>
        <dbReference type="Pfam" id="PF07859"/>
    </source>
</evidence>
<dbReference type="GO" id="GO:0047372">
    <property type="term" value="F:monoacylglycerol lipase activity"/>
    <property type="evidence" value="ECO:0007669"/>
    <property type="project" value="TreeGrafter"/>
</dbReference>
<keyword evidence="1" id="KW-0472">Membrane</keyword>
<protein>
    <recommendedName>
        <fullName evidence="2">Alpha/beta hydrolase fold-3 domain-containing protein</fullName>
    </recommendedName>
</protein>
<dbReference type="SUPFAM" id="SSF53474">
    <property type="entry name" value="alpha/beta-Hydrolases"/>
    <property type="match status" value="1"/>
</dbReference>
<dbReference type="InterPro" id="IPR013094">
    <property type="entry name" value="AB_hydrolase_3"/>
</dbReference>
<dbReference type="InterPro" id="IPR029058">
    <property type="entry name" value="AB_hydrolase_fold"/>
</dbReference>
<dbReference type="Pfam" id="PF07859">
    <property type="entry name" value="Abhydrolase_3"/>
    <property type="match status" value="1"/>
</dbReference>
<dbReference type="EMBL" id="RSCE01000007">
    <property type="protein sequence ID" value="RSH81329.1"/>
    <property type="molecule type" value="Genomic_DNA"/>
</dbReference>
<gene>
    <name evidence="3" type="ORF">EHS24_008772</name>
</gene>
<keyword evidence="1" id="KW-0812">Transmembrane</keyword>
<evidence type="ECO:0000256" key="1">
    <source>
        <dbReference type="SAM" id="Phobius"/>
    </source>
</evidence>
<reference evidence="3 4" key="1">
    <citation type="submission" date="2018-11" db="EMBL/GenBank/DDBJ databases">
        <title>Genome sequence of Apiotrichum porosum DSM 27194.</title>
        <authorList>
            <person name="Aliyu H."/>
            <person name="Gorte O."/>
            <person name="Ochsenreither K."/>
        </authorList>
    </citation>
    <scope>NUCLEOTIDE SEQUENCE [LARGE SCALE GENOMIC DNA]</scope>
    <source>
        <strain evidence="3 4">DSM 27194</strain>
    </source>
</reference>
<evidence type="ECO:0000313" key="3">
    <source>
        <dbReference type="EMBL" id="RSH81329.1"/>
    </source>
</evidence>
<dbReference type="GO" id="GO:0052651">
    <property type="term" value="P:monoacylglycerol catabolic process"/>
    <property type="evidence" value="ECO:0007669"/>
    <property type="project" value="TreeGrafter"/>
</dbReference>
<dbReference type="GO" id="GO:0006660">
    <property type="term" value="P:phosphatidylserine catabolic process"/>
    <property type="evidence" value="ECO:0007669"/>
    <property type="project" value="TreeGrafter"/>
</dbReference>
<name>A0A427XR43_9TREE</name>
<dbReference type="AlphaFoldDB" id="A0A427XR43"/>
<dbReference type="STRING" id="105984.A0A427XR43"/>